<dbReference type="Pfam" id="PF06110">
    <property type="entry name" value="TXD17-like_Trx"/>
    <property type="match status" value="1"/>
</dbReference>
<dbReference type="PROSITE" id="PS01186">
    <property type="entry name" value="EGF_2"/>
    <property type="match status" value="1"/>
</dbReference>
<dbReference type="InterPro" id="IPR010357">
    <property type="entry name" value="TXNDC17_dom"/>
</dbReference>
<dbReference type="SUPFAM" id="SSF52833">
    <property type="entry name" value="Thioredoxin-like"/>
    <property type="match status" value="1"/>
</dbReference>
<name>A0ABN7S739_OIKDI</name>
<evidence type="ECO:0000256" key="2">
    <source>
        <dbReference type="ARBA" id="ARBA00023157"/>
    </source>
</evidence>
<sequence>MPNHVTGYAEWQEFVKSNSGKDIFALFCGGKDENGKSWCPDCVTAEPVRFACRIIFKTTKPPTTNTCNEDCGLYGSCITDAVGNSYCSCDDGYEDIAGTCEDIDECLTSPCPATKPVCVNTLGSYTCNTMGGGSSYFNVYADPHFKVSAPGQPTLCFNFQGKDGDIFTLLKDNLHDFTVNAKFGGNQKHSWIEEVGLTTHSGTTVKLSPKNITLGKNGSRQLTLIYNNVDEWEFGDVLIQRHHDSHGKHVALIHLRDGPTMRVHVHKDQLGFEASESEQLNNPEGIVGTLMANNAYEINEEEETIRSKFWLAGTSQKITTTMPIMKNKGCYTLSKDNVKFLLPVEDLRQDSLFDVKEVSPKMIVTAVEK</sequence>
<dbReference type="Pfam" id="PF07645">
    <property type="entry name" value="EGF_CA"/>
    <property type="match status" value="1"/>
</dbReference>
<evidence type="ECO:0000256" key="1">
    <source>
        <dbReference type="ARBA" id="ARBA00016949"/>
    </source>
</evidence>
<evidence type="ECO:0000259" key="3">
    <source>
        <dbReference type="PROSITE" id="PS01186"/>
    </source>
</evidence>
<reference evidence="4 5" key="1">
    <citation type="submission" date="2021-04" db="EMBL/GenBank/DDBJ databases">
        <authorList>
            <person name="Bliznina A."/>
        </authorList>
    </citation>
    <scope>NUCLEOTIDE SEQUENCE [LARGE SCALE GENOMIC DNA]</scope>
</reference>
<dbReference type="PROSITE" id="PS01187">
    <property type="entry name" value="EGF_CA"/>
    <property type="match status" value="1"/>
</dbReference>
<dbReference type="InterPro" id="IPR018097">
    <property type="entry name" value="EGF_Ca-bd_CS"/>
</dbReference>
<keyword evidence="2" id="KW-1015">Disulfide bond</keyword>
<dbReference type="InterPro" id="IPR049883">
    <property type="entry name" value="NOTCH1_EGF-like"/>
</dbReference>
<protein>
    <recommendedName>
        <fullName evidence="1">Thioredoxin domain-containing protein 17</fullName>
    </recommendedName>
</protein>
<dbReference type="InterPro" id="IPR000742">
    <property type="entry name" value="EGF"/>
</dbReference>
<feature type="domain" description="EGF-like" evidence="3">
    <location>
        <begin position="87"/>
        <end position="100"/>
    </location>
</feature>
<gene>
    <name evidence="4" type="ORF">OKIOD_LOCUS3856</name>
</gene>
<accession>A0ABN7S739</accession>
<evidence type="ECO:0000313" key="4">
    <source>
        <dbReference type="EMBL" id="CAG5089669.1"/>
    </source>
</evidence>
<evidence type="ECO:0000313" key="5">
    <source>
        <dbReference type="Proteomes" id="UP001158576"/>
    </source>
</evidence>
<dbReference type="EMBL" id="OU015568">
    <property type="protein sequence ID" value="CAG5089669.1"/>
    <property type="molecule type" value="Genomic_DNA"/>
</dbReference>
<dbReference type="CDD" id="cd00054">
    <property type="entry name" value="EGF_CA"/>
    <property type="match status" value="1"/>
</dbReference>
<dbReference type="Gene3D" id="2.10.25.10">
    <property type="entry name" value="Laminin"/>
    <property type="match status" value="1"/>
</dbReference>
<keyword evidence="5" id="KW-1185">Reference proteome</keyword>
<organism evidence="4 5">
    <name type="scientific">Oikopleura dioica</name>
    <name type="common">Tunicate</name>
    <dbReference type="NCBI Taxonomy" id="34765"/>
    <lineage>
        <taxon>Eukaryota</taxon>
        <taxon>Metazoa</taxon>
        <taxon>Chordata</taxon>
        <taxon>Tunicata</taxon>
        <taxon>Appendicularia</taxon>
        <taxon>Copelata</taxon>
        <taxon>Oikopleuridae</taxon>
        <taxon>Oikopleura</taxon>
    </lineage>
</organism>
<proteinExistence type="predicted"/>
<dbReference type="SUPFAM" id="SSF57196">
    <property type="entry name" value="EGF/Laminin"/>
    <property type="match status" value="1"/>
</dbReference>
<dbReference type="Proteomes" id="UP001158576">
    <property type="component" value="Chromosome PAR"/>
</dbReference>
<dbReference type="Gene3D" id="3.40.30.10">
    <property type="entry name" value="Glutaredoxin"/>
    <property type="match status" value="1"/>
</dbReference>
<dbReference type="InterPro" id="IPR036249">
    <property type="entry name" value="Thioredoxin-like_sf"/>
</dbReference>